<comment type="caution">
    <text evidence="1">The sequence shown here is derived from an EMBL/GenBank/DDBJ whole genome shotgun (WGS) entry which is preliminary data.</text>
</comment>
<proteinExistence type="predicted"/>
<accession>A0A5J5IJY7</accession>
<evidence type="ECO:0000313" key="1">
    <source>
        <dbReference type="EMBL" id="KAA9038705.1"/>
    </source>
</evidence>
<evidence type="ECO:0000313" key="2">
    <source>
        <dbReference type="Proteomes" id="UP000326903"/>
    </source>
</evidence>
<dbReference type="AlphaFoldDB" id="A0A5J5IJY7"/>
<dbReference type="RefSeq" id="WP_150415426.1">
    <property type="nucleotide sequence ID" value="NZ_VYQF01000003.1"/>
</dbReference>
<name>A0A5J5IJY7_9BACT</name>
<keyword evidence="2" id="KW-1185">Reference proteome</keyword>
<gene>
    <name evidence="1" type="ORF">FW778_14255</name>
</gene>
<sequence length="216" mass="25199">MKNRKYFLVIFLLIITDACSSQKRSLSPGEQNSVNLFNDFKNYLVNSINKNEDIGDASHIKYILLHYVFVNKKPRSSNLAIPNEKDLTTSQAQTLKKEVTTFYNYLKEHQKDKLAENVTLMPIRISNDTLVYNGLTGFQKKNTFIFFDKRFPGRTLGYVLFMPVIKDISTNSRIWSWTLLFKFGRYMFKSVTGEEGYEYMFDPANFKEKPAIDPSF</sequence>
<protein>
    <submittedName>
        <fullName evidence="1">Uncharacterized protein</fullName>
    </submittedName>
</protein>
<dbReference type="EMBL" id="VYQF01000003">
    <property type="protein sequence ID" value="KAA9038705.1"/>
    <property type="molecule type" value="Genomic_DNA"/>
</dbReference>
<dbReference type="Proteomes" id="UP000326903">
    <property type="component" value="Unassembled WGS sequence"/>
</dbReference>
<organism evidence="1 2">
    <name type="scientific">Ginsengibacter hankyongi</name>
    <dbReference type="NCBI Taxonomy" id="2607284"/>
    <lineage>
        <taxon>Bacteria</taxon>
        <taxon>Pseudomonadati</taxon>
        <taxon>Bacteroidota</taxon>
        <taxon>Chitinophagia</taxon>
        <taxon>Chitinophagales</taxon>
        <taxon>Chitinophagaceae</taxon>
        <taxon>Ginsengibacter</taxon>
    </lineage>
</organism>
<reference evidence="1 2" key="1">
    <citation type="submission" date="2019-09" db="EMBL/GenBank/DDBJ databases">
        <title>Draft genome sequence of Ginsengibacter sp. BR5-29.</title>
        <authorList>
            <person name="Im W.-T."/>
        </authorList>
    </citation>
    <scope>NUCLEOTIDE SEQUENCE [LARGE SCALE GENOMIC DNA]</scope>
    <source>
        <strain evidence="1 2">BR5-29</strain>
    </source>
</reference>